<proteinExistence type="inferred from homology"/>
<feature type="signal peptide" evidence="3">
    <location>
        <begin position="1"/>
        <end position="23"/>
    </location>
</feature>
<comment type="similarity">
    <text evidence="2">Belongs to the bacterial solute-binding protein 1 family.</text>
</comment>
<dbReference type="EMBL" id="FOWR01000040">
    <property type="protein sequence ID" value="SFQ09619.1"/>
    <property type="molecule type" value="Genomic_DNA"/>
</dbReference>
<evidence type="ECO:0000256" key="3">
    <source>
        <dbReference type="SAM" id="SignalP"/>
    </source>
</evidence>
<dbReference type="PANTHER" id="PTHR43649">
    <property type="entry name" value="ARABINOSE-BINDING PROTEIN-RELATED"/>
    <property type="match status" value="1"/>
</dbReference>
<dbReference type="SUPFAM" id="SSF53850">
    <property type="entry name" value="Periplasmic binding protein-like II"/>
    <property type="match status" value="1"/>
</dbReference>
<feature type="chain" id="PRO_5010357898" evidence="3">
    <location>
        <begin position="24"/>
        <end position="414"/>
    </location>
</feature>
<name>A0A1I5VQ30_9GAMM</name>
<dbReference type="RefSeq" id="WP_074928381.1">
    <property type="nucleotide sequence ID" value="NZ_FOWR01000040.1"/>
</dbReference>
<evidence type="ECO:0000256" key="1">
    <source>
        <dbReference type="ARBA" id="ARBA00004418"/>
    </source>
</evidence>
<dbReference type="AlphaFoldDB" id="A0A1I5VQ30"/>
<sequence>MKVKLISTFAAGLVTLFSHTLSAEQIDCGVDVGNVSILSNDFPALHAVAAMAERCATDRVVVTKNQSKDHRDIQSAALKAKPSKYSTAIVSTSSIVPLLNEGLIQPLDALVAKHGQSLQPTQLIKIDGSVMAVAFMANSQHLFYRKDMLEKVGAQPPKTYDELIATAKKIQKDGLMKYPIALNTKTGWNLGEEFINVFSATGAGFFKPGSAIPNLNNAEGIKALNTLKALTELSNPDFLTFDSNSTQALWEEGKVAFALMWGSRGTAILDDEGSTPEIVGSTVLTNTPAFTADGTPGATLWWDGWTIASNLSEQDAEATFKVMVQAISPDMMKANSQKAVWLIEGYEPDASAMGVISTVQQQANPYPMLPYMGLLHSALGAELPDFLLGNESAAQALKDVEDAYMTSAREQGFL</sequence>
<dbReference type="Pfam" id="PF01547">
    <property type="entry name" value="SBP_bac_1"/>
    <property type="match status" value="1"/>
</dbReference>
<dbReference type="InterPro" id="IPR050490">
    <property type="entry name" value="Bact_solute-bd_prot1"/>
</dbReference>
<evidence type="ECO:0000313" key="4">
    <source>
        <dbReference type="EMBL" id="SFQ09619.1"/>
    </source>
</evidence>
<dbReference type="OrthoDB" id="9804061at2"/>
<keyword evidence="3" id="KW-0732">Signal</keyword>
<comment type="subcellular location">
    <subcellularLocation>
        <location evidence="1">Periplasm</location>
    </subcellularLocation>
</comment>
<evidence type="ECO:0000256" key="2">
    <source>
        <dbReference type="ARBA" id="ARBA00008520"/>
    </source>
</evidence>
<dbReference type="Proteomes" id="UP000182692">
    <property type="component" value="Unassembled WGS sequence"/>
</dbReference>
<gene>
    <name evidence="4" type="ORF">SAMN03084138_04030</name>
</gene>
<evidence type="ECO:0000313" key="5">
    <source>
        <dbReference type="Proteomes" id="UP000182692"/>
    </source>
</evidence>
<dbReference type="Gene3D" id="3.40.190.10">
    <property type="entry name" value="Periplasmic binding protein-like II"/>
    <property type="match status" value="2"/>
</dbReference>
<reference evidence="4 5" key="1">
    <citation type="submission" date="2016-10" db="EMBL/GenBank/DDBJ databases">
        <authorList>
            <person name="de Groot N.N."/>
        </authorList>
    </citation>
    <scope>NUCLEOTIDE SEQUENCE [LARGE SCALE GENOMIC DNA]</scope>
    <source>
        <strain evidence="4 5">DSM 15893</strain>
    </source>
</reference>
<dbReference type="GO" id="GO:0042597">
    <property type="term" value="C:periplasmic space"/>
    <property type="evidence" value="ECO:0007669"/>
    <property type="project" value="UniProtKB-SubCell"/>
</dbReference>
<dbReference type="InterPro" id="IPR006059">
    <property type="entry name" value="SBP"/>
</dbReference>
<organism evidence="4 5">
    <name type="scientific">Enterovibrio norvegicus DSM 15893</name>
    <dbReference type="NCBI Taxonomy" id="1121869"/>
    <lineage>
        <taxon>Bacteria</taxon>
        <taxon>Pseudomonadati</taxon>
        <taxon>Pseudomonadota</taxon>
        <taxon>Gammaproteobacteria</taxon>
        <taxon>Vibrionales</taxon>
        <taxon>Vibrionaceae</taxon>
        <taxon>Enterovibrio</taxon>
    </lineage>
</organism>
<accession>A0A1I5VQ30</accession>
<dbReference type="GeneID" id="35873451"/>
<dbReference type="STRING" id="1121869.SAMN03084138_04030"/>
<protein>
    <submittedName>
        <fullName evidence="4">ABC-type glycerol-3-phosphate transport system, substrate-binding protein</fullName>
    </submittedName>
</protein>
<dbReference type="PANTHER" id="PTHR43649:SF12">
    <property type="entry name" value="DIACETYLCHITOBIOSE BINDING PROTEIN DASA"/>
    <property type="match status" value="1"/>
</dbReference>